<reference evidence="7 8" key="1">
    <citation type="submission" date="2019-03" db="EMBL/GenBank/DDBJ databases">
        <title>Genomic Encyclopedia of Type Strains, Phase IV (KMG-IV): sequencing the most valuable type-strain genomes for metagenomic binning, comparative biology and taxonomic classification.</title>
        <authorList>
            <person name="Goeker M."/>
        </authorList>
    </citation>
    <scope>NUCLEOTIDE SEQUENCE [LARGE SCALE GENOMIC DNA]</scope>
    <source>
        <strain evidence="7 8">DSM 12121</strain>
    </source>
</reference>
<feature type="transmembrane region" description="Helical" evidence="6">
    <location>
        <begin position="71"/>
        <end position="91"/>
    </location>
</feature>
<name>A0A4R6DL74_9RHOO</name>
<dbReference type="GO" id="GO:0005886">
    <property type="term" value="C:plasma membrane"/>
    <property type="evidence" value="ECO:0007669"/>
    <property type="project" value="TreeGrafter"/>
</dbReference>
<evidence type="ECO:0000256" key="1">
    <source>
        <dbReference type="ARBA" id="ARBA00004141"/>
    </source>
</evidence>
<evidence type="ECO:0000256" key="5">
    <source>
        <dbReference type="ARBA" id="ARBA00023136"/>
    </source>
</evidence>
<keyword evidence="4 6" id="KW-1133">Transmembrane helix</keyword>
<evidence type="ECO:0000313" key="8">
    <source>
        <dbReference type="Proteomes" id="UP000295129"/>
    </source>
</evidence>
<comment type="similarity">
    <text evidence="2">Belongs to the UPF0382 family.</text>
</comment>
<keyword evidence="8" id="KW-1185">Reference proteome</keyword>
<gene>
    <name evidence="7" type="ORF">C7389_13211</name>
</gene>
<accession>A0A4R6DL74</accession>
<dbReference type="Pfam" id="PF04241">
    <property type="entry name" value="DUF423"/>
    <property type="match status" value="1"/>
</dbReference>
<evidence type="ECO:0000256" key="3">
    <source>
        <dbReference type="ARBA" id="ARBA00022692"/>
    </source>
</evidence>
<protein>
    <submittedName>
        <fullName evidence="7">Uncharacterized membrane protein YgdD (TMEM256/DUF423 family)</fullName>
    </submittedName>
</protein>
<feature type="transmembrane region" description="Helical" evidence="6">
    <location>
        <begin position="103"/>
        <end position="127"/>
    </location>
</feature>
<evidence type="ECO:0000313" key="7">
    <source>
        <dbReference type="EMBL" id="TDN44999.1"/>
    </source>
</evidence>
<dbReference type="Proteomes" id="UP000295129">
    <property type="component" value="Unassembled WGS sequence"/>
</dbReference>
<dbReference type="RefSeq" id="WP_133594979.1">
    <property type="nucleotide sequence ID" value="NZ_SNVV01000032.1"/>
</dbReference>
<evidence type="ECO:0000256" key="2">
    <source>
        <dbReference type="ARBA" id="ARBA00009694"/>
    </source>
</evidence>
<organism evidence="7 8">
    <name type="scientific">Azoarcus indigens</name>
    <dbReference type="NCBI Taxonomy" id="29545"/>
    <lineage>
        <taxon>Bacteria</taxon>
        <taxon>Pseudomonadati</taxon>
        <taxon>Pseudomonadota</taxon>
        <taxon>Betaproteobacteria</taxon>
        <taxon>Rhodocyclales</taxon>
        <taxon>Zoogloeaceae</taxon>
        <taxon>Azoarcus</taxon>
    </lineage>
</organism>
<sequence length="132" mass="13636">MFRYWSLLAGLLGAIGVAVAAWSSHGLPHLVPADQLAVALERARAATLHHMLHTLALLGVALWARQGGNALLHLAGALFVAGIAGFSGGIYLRLATGIDSGPLVYVVPVGGSCLILGWLALGVAGWLQKPSR</sequence>
<evidence type="ECO:0000256" key="6">
    <source>
        <dbReference type="SAM" id="Phobius"/>
    </source>
</evidence>
<keyword evidence="5 6" id="KW-0472">Membrane</keyword>
<keyword evidence="3 6" id="KW-0812">Transmembrane</keyword>
<evidence type="ECO:0000256" key="4">
    <source>
        <dbReference type="ARBA" id="ARBA00022989"/>
    </source>
</evidence>
<feature type="transmembrane region" description="Helical" evidence="6">
    <location>
        <begin position="47"/>
        <end position="64"/>
    </location>
</feature>
<dbReference type="AlphaFoldDB" id="A0A4R6DL74"/>
<dbReference type="PANTHER" id="PTHR43461">
    <property type="entry name" value="TRANSMEMBRANE PROTEIN 256"/>
    <property type="match status" value="1"/>
</dbReference>
<dbReference type="EMBL" id="SNVV01000032">
    <property type="protein sequence ID" value="TDN44999.1"/>
    <property type="molecule type" value="Genomic_DNA"/>
</dbReference>
<dbReference type="InterPro" id="IPR006696">
    <property type="entry name" value="DUF423"/>
</dbReference>
<dbReference type="PANTHER" id="PTHR43461:SF1">
    <property type="entry name" value="TRANSMEMBRANE PROTEIN 256"/>
    <property type="match status" value="1"/>
</dbReference>
<comment type="subcellular location">
    <subcellularLocation>
        <location evidence="1">Membrane</location>
        <topology evidence="1">Multi-pass membrane protein</topology>
    </subcellularLocation>
</comment>
<proteinExistence type="inferred from homology"/>
<comment type="caution">
    <text evidence="7">The sequence shown here is derived from an EMBL/GenBank/DDBJ whole genome shotgun (WGS) entry which is preliminary data.</text>
</comment>
<dbReference type="OrthoDB" id="9182101at2"/>